<dbReference type="EMBL" id="AGXA01000018">
    <property type="protein sequence ID" value="EKU93535.1"/>
    <property type="molecule type" value="Genomic_DNA"/>
</dbReference>
<sequence length="147" mass="16869">MDQDRVNRVNDQLVLIFNEILEIQERVLKKSRFSDLTLKEMHTIEAIAQDGSLSSNQVAKNLKVTPGTLTVAIQGLEKKGYVKRVKSDKDRRVVLLQLTDRGQAIYQVHKNFHQEMVEETLTGLDPKEVEVLTKGLNNLQQFLLKKK</sequence>
<dbReference type="HOGENOM" id="CLU_083287_11_1_9"/>
<feature type="domain" description="HTH marR-type" evidence="4">
    <location>
        <begin position="1"/>
        <end position="141"/>
    </location>
</feature>
<evidence type="ECO:0000256" key="1">
    <source>
        <dbReference type="ARBA" id="ARBA00023015"/>
    </source>
</evidence>
<dbReference type="OrthoDB" id="5461037at2"/>
<dbReference type="InterPro" id="IPR000835">
    <property type="entry name" value="HTH_MarR-typ"/>
</dbReference>
<name>K9EWD5_9LACT</name>
<dbReference type="InterPro" id="IPR036388">
    <property type="entry name" value="WH-like_DNA-bd_sf"/>
</dbReference>
<dbReference type="GO" id="GO:0003677">
    <property type="term" value="F:DNA binding"/>
    <property type="evidence" value="ECO:0007669"/>
    <property type="project" value="UniProtKB-KW"/>
</dbReference>
<dbReference type="AlphaFoldDB" id="K9EWD5"/>
<protein>
    <recommendedName>
        <fullName evidence="4">HTH marR-type domain-containing protein</fullName>
    </recommendedName>
</protein>
<keyword evidence="6" id="KW-1185">Reference proteome</keyword>
<comment type="caution">
    <text evidence="5">The sequence shown here is derived from an EMBL/GenBank/DDBJ whole genome shotgun (WGS) entry which is preliminary data.</text>
</comment>
<dbReference type="Gene3D" id="1.10.10.10">
    <property type="entry name" value="Winged helix-like DNA-binding domain superfamily/Winged helix DNA-binding domain"/>
    <property type="match status" value="1"/>
</dbReference>
<organism evidence="5 6">
    <name type="scientific">Alloiococcus otitis ATCC 51267</name>
    <dbReference type="NCBI Taxonomy" id="883081"/>
    <lineage>
        <taxon>Bacteria</taxon>
        <taxon>Bacillati</taxon>
        <taxon>Bacillota</taxon>
        <taxon>Bacilli</taxon>
        <taxon>Lactobacillales</taxon>
        <taxon>Carnobacteriaceae</taxon>
        <taxon>Alloiococcus</taxon>
    </lineage>
</organism>
<gene>
    <name evidence="5" type="ORF">HMPREF9698_00830</name>
</gene>
<dbReference type="PRINTS" id="PR00598">
    <property type="entry name" value="HTHMARR"/>
</dbReference>
<dbReference type="RefSeq" id="WP_003777669.1">
    <property type="nucleotide sequence ID" value="NZ_JH992958.1"/>
</dbReference>
<reference evidence="5 6" key="1">
    <citation type="submission" date="2012-09" db="EMBL/GenBank/DDBJ databases">
        <title>The Genome Sequence of Alloiococcus otitis ATCC 51267.</title>
        <authorList>
            <consortium name="The Broad Institute Genome Sequencing Platform"/>
            <person name="Earl A."/>
            <person name="Ward D."/>
            <person name="Feldgarden M."/>
            <person name="Gevers D."/>
            <person name="Huys G."/>
            <person name="Walker B."/>
            <person name="Young S.K."/>
            <person name="Zeng Q."/>
            <person name="Gargeya S."/>
            <person name="Fitzgerald M."/>
            <person name="Haas B."/>
            <person name="Abouelleil A."/>
            <person name="Alvarado L."/>
            <person name="Arachchi H.M."/>
            <person name="Berlin A.M."/>
            <person name="Chapman S.B."/>
            <person name="Goldberg J."/>
            <person name="Griggs A."/>
            <person name="Gujja S."/>
            <person name="Hansen M."/>
            <person name="Howarth C."/>
            <person name="Imamovic A."/>
            <person name="Larimer J."/>
            <person name="McCowen C."/>
            <person name="Montmayeur A."/>
            <person name="Murphy C."/>
            <person name="Neiman D."/>
            <person name="Pearson M."/>
            <person name="Priest M."/>
            <person name="Roberts A."/>
            <person name="Saif S."/>
            <person name="Shea T."/>
            <person name="Sisk P."/>
            <person name="Sykes S."/>
            <person name="Wortman J."/>
            <person name="Nusbaum C."/>
            <person name="Birren B."/>
        </authorList>
    </citation>
    <scope>NUCLEOTIDE SEQUENCE [LARGE SCALE GENOMIC DNA]</scope>
    <source>
        <strain evidence="5 6">ATCC 51267</strain>
    </source>
</reference>
<dbReference type="PANTHER" id="PTHR42756">
    <property type="entry name" value="TRANSCRIPTIONAL REGULATOR, MARR"/>
    <property type="match status" value="1"/>
</dbReference>
<evidence type="ECO:0000256" key="3">
    <source>
        <dbReference type="ARBA" id="ARBA00023163"/>
    </source>
</evidence>
<dbReference type="STRING" id="883081.HMPREF9698_00830"/>
<dbReference type="GO" id="GO:0003700">
    <property type="term" value="F:DNA-binding transcription factor activity"/>
    <property type="evidence" value="ECO:0007669"/>
    <property type="project" value="InterPro"/>
</dbReference>
<proteinExistence type="predicted"/>
<keyword evidence="3" id="KW-0804">Transcription</keyword>
<dbReference type="SMART" id="SM00347">
    <property type="entry name" value="HTH_MARR"/>
    <property type="match status" value="1"/>
</dbReference>
<evidence type="ECO:0000313" key="6">
    <source>
        <dbReference type="Proteomes" id="UP000009875"/>
    </source>
</evidence>
<evidence type="ECO:0000313" key="5">
    <source>
        <dbReference type="EMBL" id="EKU93535.1"/>
    </source>
</evidence>
<dbReference type="Pfam" id="PF01047">
    <property type="entry name" value="MarR"/>
    <property type="match status" value="1"/>
</dbReference>
<accession>K9EWD5</accession>
<dbReference type="InterPro" id="IPR036390">
    <property type="entry name" value="WH_DNA-bd_sf"/>
</dbReference>
<evidence type="ECO:0000256" key="2">
    <source>
        <dbReference type="ARBA" id="ARBA00023125"/>
    </source>
</evidence>
<dbReference type="PANTHER" id="PTHR42756:SF1">
    <property type="entry name" value="TRANSCRIPTIONAL REPRESSOR OF EMRAB OPERON"/>
    <property type="match status" value="1"/>
</dbReference>
<dbReference type="Proteomes" id="UP000009875">
    <property type="component" value="Unassembled WGS sequence"/>
</dbReference>
<dbReference type="SUPFAM" id="SSF46785">
    <property type="entry name" value="Winged helix' DNA-binding domain"/>
    <property type="match status" value="1"/>
</dbReference>
<dbReference type="eggNOG" id="COG1846">
    <property type="taxonomic scope" value="Bacteria"/>
</dbReference>
<dbReference type="PROSITE" id="PS50995">
    <property type="entry name" value="HTH_MARR_2"/>
    <property type="match status" value="1"/>
</dbReference>
<keyword evidence="2" id="KW-0238">DNA-binding</keyword>
<evidence type="ECO:0000259" key="4">
    <source>
        <dbReference type="PROSITE" id="PS50995"/>
    </source>
</evidence>
<keyword evidence="1" id="KW-0805">Transcription regulation</keyword>